<feature type="region of interest" description="Disordered" evidence="1">
    <location>
        <begin position="212"/>
        <end position="306"/>
    </location>
</feature>
<dbReference type="PROSITE" id="PS50934">
    <property type="entry name" value="SWIRM"/>
    <property type="match status" value="1"/>
</dbReference>
<dbReference type="PANTHER" id="PTHR12374">
    <property type="entry name" value="TRANSCRIPTIONAL ADAPTOR 2 ADA2 -RELATED"/>
    <property type="match status" value="1"/>
</dbReference>
<evidence type="ECO:0000313" key="4">
    <source>
        <dbReference type="Proteomes" id="UP000094801"/>
    </source>
</evidence>
<dbReference type="OrthoDB" id="5598695at2759"/>
<dbReference type="STRING" id="983967.A0A1E4T1K2"/>
<proteinExistence type="predicted"/>
<dbReference type="InterPro" id="IPR007526">
    <property type="entry name" value="SWIRM"/>
</dbReference>
<dbReference type="Pfam" id="PF04433">
    <property type="entry name" value="SWIRM"/>
    <property type="match status" value="1"/>
</dbReference>
<dbReference type="GO" id="GO:0070210">
    <property type="term" value="C:Rpd3L-Expanded complex"/>
    <property type="evidence" value="ECO:0007669"/>
    <property type="project" value="TreeGrafter"/>
</dbReference>
<feature type="compositionally biased region" description="Basic and acidic residues" evidence="1">
    <location>
        <begin position="236"/>
        <end position="250"/>
    </location>
</feature>
<dbReference type="PANTHER" id="PTHR12374:SF21">
    <property type="entry name" value="SWIRM DOMAIN-CONTAINING PROTEIN FUN19-RELATED"/>
    <property type="match status" value="1"/>
</dbReference>
<evidence type="ECO:0000256" key="1">
    <source>
        <dbReference type="SAM" id="MobiDB-lite"/>
    </source>
</evidence>
<dbReference type="InterPro" id="IPR036388">
    <property type="entry name" value="WH-like_DNA-bd_sf"/>
</dbReference>
<evidence type="ECO:0000259" key="2">
    <source>
        <dbReference type="PROSITE" id="PS50934"/>
    </source>
</evidence>
<dbReference type="Gene3D" id="1.10.10.10">
    <property type="entry name" value="Winged helix-like DNA-binding domain superfamily/Winged helix DNA-binding domain"/>
    <property type="match status" value="1"/>
</dbReference>
<feature type="region of interest" description="Disordered" evidence="1">
    <location>
        <begin position="47"/>
        <end position="67"/>
    </location>
</feature>
<evidence type="ECO:0000313" key="3">
    <source>
        <dbReference type="EMBL" id="ODV85630.1"/>
    </source>
</evidence>
<dbReference type="AlphaFoldDB" id="A0A1E4T1K2"/>
<feature type="compositionally biased region" description="Low complexity" evidence="1">
    <location>
        <begin position="212"/>
        <end position="223"/>
    </location>
</feature>
<reference evidence="4" key="1">
    <citation type="submission" date="2016-04" db="EMBL/GenBank/DDBJ databases">
        <title>Comparative genomics of biotechnologically important yeasts.</title>
        <authorList>
            <consortium name="DOE Joint Genome Institute"/>
            <person name="Riley R."/>
            <person name="Haridas S."/>
            <person name="Wolfe K.H."/>
            <person name="Lopes M.R."/>
            <person name="Hittinger C.T."/>
            <person name="Goker M."/>
            <person name="Salamov A."/>
            <person name="Wisecaver J."/>
            <person name="Long T.M."/>
            <person name="Aerts A.L."/>
            <person name="Barry K."/>
            <person name="Choi C."/>
            <person name="Clum A."/>
            <person name="Coughlan A.Y."/>
            <person name="Deshpande S."/>
            <person name="Douglass A.P."/>
            <person name="Hanson S.J."/>
            <person name="Klenk H.-P."/>
            <person name="Labutti K."/>
            <person name="Lapidus A."/>
            <person name="Lindquist E."/>
            <person name="Lipzen A."/>
            <person name="Meier-Kolthoff J.P."/>
            <person name="Ohm R.A."/>
            <person name="Otillar R.P."/>
            <person name="Pangilinan J."/>
            <person name="Peng Y."/>
            <person name="Rokas A."/>
            <person name="Rosa C.A."/>
            <person name="Scheuner C."/>
            <person name="Sibirny A.A."/>
            <person name="Slot J.C."/>
            <person name="Stielow J.B."/>
            <person name="Sun H."/>
            <person name="Kurtzman C.P."/>
            <person name="Blackwell M."/>
            <person name="Grigoriev I.V."/>
            <person name="Jeffries T.W."/>
        </authorList>
    </citation>
    <scope>NUCLEOTIDE SEQUENCE [LARGE SCALE GENOMIC DNA]</scope>
    <source>
        <strain evidence="4">NRRL YB-2248</strain>
    </source>
</reference>
<organism evidence="3 4">
    <name type="scientific">[Candida] arabinofermentans NRRL YB-2248</name>
    <dbReference type="NCBI Taxonomy" id="983967"/>
    <lineage>
        <taxon>Eukaryota</taxon>
        <taxon>Fungi</taxon>
        <taxon>Dikarya</taxon>
        <taxon>Ascomycota</taxon>
        <taxon>Saccharomycotina</taxon>
        <taxon>Pichiomycetes</taxon>
        <taxon>Pichiales</taxon>
        <taxon>Pichiaceae</taxon>
        <taxon>Ogataea</taxon>
        <taxon>Ogataea/Candida clade</taxon>
    </lineage>
</organism>
<feature type="domain" description="SWIRM" evidence="2">
    <location>
        <begin position="326"/>
        <end position="425"/>
    </location>
</feature>
<dbReference type="EMBL" id="KV453852">
    <property type="protein sequence ID" value="ODV85630.1"/>
    <property type="molecule type" value="Genomic_DNA"/>
</dbReference>
<gene>
    <name evidence="3" type="ORF">CANARDRAFT_28387</name>
</gene>
<dbReference type="GO" id="GO:0006338">
    <property type="term" value="P:chromatin remodeling"/>
    <property type="evidence" value="ECO:0007669"/>
    <property type="project" value="TreeGrafter"/>
</dbReference>
<sequence length="425" mass="47895">MSFFHINQTRQIDGCLTPTNEFARKPITLSPLKDDLPLAKVTPSTTTNVGTITDTSSTNNNNSANSVSTLTESQIIGAKRSNSTDLATTTIPSPPQSPYARALTFDESDTRFAELIFPRPTSASRFDVNVIYPASEDEHKEEEEEHKVETSATIPSTTKEKKRSFPLEDLRDSSLYINAYGDLKIPGFKKRQLKFLSQYQLVNVKPTYTKKSVSNNLQSSNNNFAMNTRYETTTSRNRDYGSSDTDNDRPRTRRIVKESSVTLETDESSISRPSTPRKRKPTVRRLESPNGSSSSSSSAQPYNFDYKSVPDYSPPLSTLPNNARCMKTEWKGQAMDLSDDPLIGELHPAEIQLASILRLPANIYLDSKRRLFVEKVKRMRSGLPFRRTDAQKACKIDVNKASRLYASFEKVGWLSDSNFTQYMKK</sequence>
<keyword evidence="4" id="KW-1185">Reference proteome</keyword>
<feature type="compositionally biased region" description="Polar residues" evidence="1">
    <location>
        <begin position="224"/>
        <end position="235"/>
    </location>
</feature>
<name>A0A1E4T1K2_9ASCO</name>
<dbReference type="GO" id="GO:0006357">
    <property type="term" value="P:regulation of transcription by RNA polymerase II"/>
    <property type="evidence" value="ECO:0007669"/>
    <property type="project" value="TreeGrafter"/>
</dbReference>
<accession>A0A1E4T1K2</accession>
<feature type="region of interest" description="Disordered" evidence="1">
    <location>
        <begin position="136"/>
        <end position="163"/>
    </location>
</feature>
<feature type="compositionally biased region" description="Low complexity" evidence="1">
    <location>
        <begin position="51"/>
        <end position="67"/>
    </location>
</feature>
<dbReference type="GO" id="GO:0003713">
    <property type="term" value="F:transcription coactivator activity"/>
    <property type="evidence" value="ECO:0007669"/>
    <property type="project" value="TreeGrafter"/>
</dbReference>
<dbReference type="SUPFAM" id="SSF46689">
    <property type="entry name" value="Homeodomain-like"/>
    <property type="match status" value="1"/>
</dbReference>
<dbReference type="GO" id="GO:0003682">
    <property type="term" value="F:chromatin binding"/>
    <property type="evidence" value="ECO:0007669"/>
    <property type="project" value="TreeGrafter"/>
</dbReference>
<dbReference type="FunFam" id="1.10.10.10:FF:000087">
    <property type="entry name" value="Transcriptional adapter 2"/>
    <property type="match status" value="1"/>
</dbReference>
<dbReference type="Proteomes" id="UP000094801">
    <property type="component" value="Unassembled WGS sequence"/>
</dbReference>
<feature type="compositionally biased region" description="Polar residues" evidence="1">
    <location>
        <begin position="259"/>
        <end position="274"/>
    </location>
</feature>
<protein>
    <recommendedName>
        <fullName evidence="2">SWIRM domain-containing protein</fullName>
    </recommendedName>
</protein>
<dbReference type="InterPro" id="IPR009057">
    <property type="entry name" value="Homeodomain-like_sf"/>
</dbReference>